<dbReference type="OrthoDB" id="3565477at2759"/>
<keyword evidence="5" id="KW-1185">Reference proteome</keyword>
<accession>A0A084AHQ9</accession>
<dbReference type="EMBL" id="KL648723">
    <property type="protein sequence ID" value="KEY64838.1"/>
    <property type="molecule type" value="Genomic_DNA"/>
</dbReference>
<protein>
    <recommendedName>
        <fullName evidence="6">GPI anchored serine-rich protein</fullName>
    </recommendedName>
</protein>
<feature type="transmembrane region" description="Helical" evidence="2">
    <location>
        <begin position="174"/>
        <end position="196"/>
    </location>
</feature>
<dbReference type="AlphaFoldDB" id="A0A084AHQ9"/>
<gene>
    <name evidence="4" type="ORF">S7711_08846</name>
</gene>
<evidence type="ECO:0000313" key="4">
    <source>
        <dbReference type="EMBL" id="KEY64838.1"/>
    </source>
</evidence>
<evidence type="ECO:0000256" key="2">
    <source>
        <dbReference type="SAM" id="Phobius"/>
    </source>
</evidence>
<evidence type="ECO:0000256" key="3">
    <source>
        <dbReference type="SAM" id="SignalP"/>
    </source>
</evidence>
<feature type="signal peptide" evidence="3">
    <location>
        <begin position="1"/>
        <end position="16"/>
    </location>
</feature>
<evidence type="ECO:0008006" key="6">
    <source>
        <dbReference type="Google" id="ProtNLM"/>
    </source>
</evidence>
<feature type="compositionally biased region" description="Pro residues" evidence="1">
    <location>
        <begin position="154"/>
        <end position="173"/>
    </location>
</feature>
<reference evidence="4 5" key="1">
    <citation type="journal article" date="2014" name="BMC Genomics">
        <title>Comparative genome sequencing reveals chemotype-specific gene clusters in the toxigenic black mold Stachybotrys.</title>
        <authorList>
            <person name="Semeiks J."/>
            <person name="Borek D."/>
            <person name="Otwinowski Z."/>
            <person name="Grishin N.V."/>
        </authorList>
    </citation>
    <scope>NUCLEOTIDE SEQUENCE [LARGE SCALE GENOMIC DNA]</scope>
    <source>
        <strain evidence="5">CBS 109288 / IBT 7711</strain>
    </source>
</reference>
<dbReference type="Proteomes" id="UP000028045">
    <property type="component" value="Unassembled WGS sequence"/>
</dbReference>
<keyword evidence="2" id="KW-1133">Transmembrane helix</keyword>
<evidence type="ECO:0000313" key="5">
    <source>
        <dbReference type="Proteomes" id="UP000028045"/>
    </source>
</evidence>
<dbReference type="HOGENOM" id="CLU_067145_0_0_1"/>
<name>A0A084AHQ9_STACB</name>
<organism evidence="4 5">
    <name type="scientific">Stachybotrys chartarum (strain CBS 109288 / IBT 7711)</name>
    <name type="common">Toxic black mold</name>
    <name type="synonym">Stilbospora chartarum</name>
    <dbReference type="NCBI Taxonomy" id="1280523"/>
    <lineage>
        <taxon>Eukaryota</taxon>
        <taxon>Fungi</taxon>
        <taxon>Dikarya</taxon>
        <taxon>Ascomycota</taxon>
        <taxon>Pezizomycotina</taxon>
        <taxon>Sordariomycetes</taxon>
        <taxon>Hypocreomycetidae</taxon>
        <taxon>Hypocreales</taxon>
        <taxon>Stachybotryaceae</taxon>
        <taxon>Stachybotrys</taxon>
    </lineage>
</organism>
<sequence length="197" mass="19961">MQFSVAAVVLATSVMAYTPIVSTAYQTELVTVTACPPTVPDCPAESQTVSVSTTYIPIPTTTSEMVIPTTHANQTSMIHVPTSVETESPGVPTEIPEVPEHPEFPTSAAPLCPSSSVIAVTKSYTTVLTSVEYSTVEVPCPTSTESPSASYTPPAVPTPPPAGNTTVPTPPPTAGAGSVTGSVVFAAVAGAVAVFLA</sequence>
<feature type="chain" id="PRO_5001770807" description="GPI anchored serine-rich protein" evidence="3">
    <location>
        <begin position="17"/>
        <end position="197"/>
    </location>
</feature>
<proteinExistence type="predicted"/>
<keyword evidence="2" id="KW-0812">Transmembrane</keyword>
<keyword evidence="2" id="KW-0472">Membrane</keyword>
<evidence type="ECO:0000256" key="1">
    <source>
        <dbReference type="SAM" id="MobiDB-lite"/>
    </source>
</evidence>
<keyword evidence="3" id="KW-0732">Signal</keyword>
<feature type="region of interest" description="Disordered" evidence="1">
    <location>
        <begin position="139"/>
        <end position="175"/>
    </location>
</feature>